<feature type="region of interest" description="Disordered" evidence="1">
    <location>
        <begin position="271"/>
        <end position="300"/>
    </location>
</feature>
<feature type="domain" description="HNH nuclease" evidence="2">
    <location>
        <begin position="373"/>
        <end position="424"/>
    </location>
</feature>
<dbReference type="Gene3D" id="1.10.30.50">
    <property type="match status" value="1"/>
</dbReference>
<evidence type="ECO:0000313" key="4">
    <source>
        <dbReference type="Proteomes" id="UP000321793"/>
    </source>
</evidence>
<keyword evidence="4" id="KW-1185">Reference proteome</keyword>
<comment type="caution">
    <text evidence="3">The sequence shown here is derived from an EMBL/GenBank/DDBJ whole genome shotgun (WGS) entry which is preliminary data.</text>
</comment>
<keyword evidence="3" id="KW-0378">Hydrolase</keyword>
<reference evidence="3 4" key="1">
    <citation type="submission" date="2019-07" db="EMBL/GenBank/DDBJ databases">
        <title>Whole genome shotgun sequence of Knoellia locipacati NBRC 109775.</title>
        <authorList>
            <person name="Hosoyama A."/>
            <person name="Uohara A."/>
            <person name="Ohji S."/>
            <person name="Ichikawa N."/>
        </authorList>
    </citation>
    <scope>NUCLEOTIDE SEQUENCE [LARGE SCALE GENOMIC DNA]</scope>
    <source>
        <strain evidence="3 4">NBRC 109775</strain>
    </source>
</reference>
<dbReference type="Proteomes" id="UP000321793">
    <property type="component" value="Unassembled WGS sequence"/>
</dbReference>
<dbReference type="InterPro" id="IPR003870">
    <property type="entry name" value="DUF222"/>
</dbReference>
<evidence type="ECO:0000259" key="2">
    <source>
        <dbReference type="SMART" id="SM00507"/>
    </source>
</evidence>
<dbReference type="AlphaFoldDB" id="A0A512SZP7"/>
<keyword evidence="3" id="KW-0255">Endonuclease</keyword>
<evidence type="ECO:0000256" key="1">
    <source>
        <dbReference type="SAM" id="MobiDB-lite"/>
    </source>
</evidence>
<gene>
    <name evidence="3" type="ORF">KLO01_14460</name>
</gene>
<proteinExistence type="predicted"/>
<dbReference type="GO" id="GO:0004519">
    <property type="term" value="F:endonuclease activity"/>
    <property type="evidence" value="ECO:0007669"/>
    <property type="project" value="UniProtKB-KW"/>
</dbReference>
<accession>A0A512SZP7</accession>
<dbReference type="Pfam" id="PF02720">
    <property type="entry name" value="DUF222"/>
    <property type="match status" value="1"/>
</dbReference>
<dbReference type="InterPro" id="IPR003615">
    <property type="entry name" value="HNH_nuc"/>
</dbReference>
<keyword evidence="3" id="KW-0540">Nuclease</keyword>
<protein>
    <submittedName>
        <fullName evidence="3">HNH endonuclease</fullName>
    </submittedName>
</protein>
<name>A0A512SZP7_9MICO</name>
<dbReference type="CDD" id="cd00085">
    <property type="entry name" value="HNHc"/>
    <property type="match status" value="1"/>
</dbReference>
<dbReference type="EMBL" id="BKBA01000004">
    <property type="protein sequence ID" value="GEQ13399.1"/>
    <property type="molecule type" value="Genomic_DNA"/>
</dbReference>
<dbReference type="SMART" id="SM00507">
    <property type="entry name" value="HNHc"/>
    <property type="match status" value="1"/>
</dbReference>
<organism evidence="3 4">
    <name type="scientific">Knoellia locipacati</name>
    <dbReference type="NCBI Taxonomy" id="882824"/>
    <lineage>
        <taxon>Bacteria</taxon>
        <taxon>Bacillati</taxon>
        <taxon>Actinomycetota</taxon>
        <taxon>Actinomycetes</taxon>
        <taxon>Micrococcales</taxon>
        <taxon>Intrasporangiaceae</taxon>
        <taxon>Knoellia</taxon>
    </lineage>
</organism>
<sequence length="544" mass="58451">MFGYRAVMDPRTATDARQGRYAVLLESARTLTTEQLLDVIEEAQRDKDAACARQAVALAHLSAIEPTRQEDGTEVEVHHGLGHQRLDAPELAAPRMGVSVHVAANRVTDAIHQMTRTPAVVDAMTAGELDERRAAVVTEETDILDAEDAATVVDAVRPHWERLTTGPLRRFVARTVGRLFPDALADEAERARDRRVLTRVTGEHGVDQWRADLLVEQSRLAWTAVTELARQLVRDGKADNLTQARADAMAQLILEHSDVSVVLHATRADVTTGSVPEPASVPESGSTPSDAQAVPGAGPDDGWCEIGGLGAPGTTFVPARWLAAATSTAAPGLTCHPVTGALTGGDVPAGLATGRDLTGTSTTTSETYRIPAVMARFVRLRDGGCRFPGCSTPARQCDLDHVRPWPAGPTSPANLIALCRRHHRIKQRDGWTPRLHPDGTVDWTDPTGARSTTSAVDHLHLGATAPASGAGSGDASSAAARTHHLDLSPLDDQLAELLTLHARTRPHRHRADDGLRPPPRVDRHWTDLAFDPPPREPHPDVIPF</sequence>
<evidence type="ECO:0000313" key="3">
    <source>
        <dbReference type="EMBL" id="GEQ13399.1"/>
    </source>
</evidence>